<comment type="caution">
    <text evidence="1">The sequence shown here is derived from an EMBL/GenBank/DDBJ whole genome shotgun (WGS) entry which is preliminary data.</text>
</comment>
<accession>A0A6A1Q5C5</accession>
<feature type="non-terminal residue" evidence="1">
    <location>
        <position position="134"/>
    </location>
</feature>
<name>A0A6A1Q5C5_BALPH</name>
<protein>
    <recommendedName>
        <fullName evidence="3">KRAB domain-containing protein</fullName>
    </recommendedName>
</protein>
<dbReference type="OrthoDB" id="9411774at2759"/>
<dbReference type="EMBL" id="SGJD01001219">
    <property type="protein sequence ID" value="KAB0401341.1"/>
    <property type="molecule type" value="Genomic_DNA"/>
</dbReference>
<reference evidence="1 2" key="1">
    <citation type="journal article" date="2019" name="PLoS ONE">
        <title>Genomic analyses reveal an absence of contemporary introgressive admixture between fin whales and blue whales, despite known hybrids.</title>
        <authorList>
            <person name="Westbury M.V."/>
            <person name="Petersen B."/>
            <person name="Lorenzen E.D."/>
        </authorList>
    </citation>
    <scope>NUCLEOTIDE SEQUENCE [LARGE SCALE GENOMIC DNA]</scope>
    <source>
        <strain evidence="1">FinWhale-01</strain>
    </source>
</reference>
<proteinExistence type="predicted"/>
<organism evidence="1 2">
    <name type="scientific">Balaenoptera physalus</name>
    <name type="common">Fin whale</name>
    <name type="synonym">Balaena physalus</name>
    <dbReference type="NCBI Taxonomy" id="9770"/>
    <lineage>
        <taxon>Eukaryota</taxon>
        <taxon>Metazoa</taxon>
        <taxon>Chordata</taxon>
        <taxon>Craniata</taxon>
        <taxon>Vertebrata</taxon>
        <taxon>Euteleostomi</taxon>
        <taxon>Mammalia</taxon>
        <taxon>Eutheria</taxon>
        <taxon>Laurasiatheria</taxon>
        <taxon>Artiodactyla</taxon>
        <taxon>Whippomorpha</taxon>
        <taxon>Cetacea</taxon>
        <taxon>Mysticeti</taxon>
        <taxon>Balaenopteridae</taxon>
        <taxon>Balaenoptera</taxon>
    </lineage>
</organism>
<gene>
    <name evidence="1" type="ORF">E2I00_006659</name>
</gene>
<evidence type="ECO:0000313" key="2">
    <source>
        <dbReference type="Proteomes" id="UP000437017"/>
    </source>
</evidence>
<keyword evidence="2" id="KW-1185">Reference proteome</keyword>
<evidence type="ECO:0008006" key="3">
    <source>
        <dbReference type="Google" id="ProtNLM"/>
    </source>
</evidence>
<dbReference type="AlphaFoldDB" id="A0A6A1Q5C5"/>
<evidence type="ECO:0000313" key="1">
    <source>
        <dbReference type="EMBL" id="KAB0401341.1"/>
    </source>
</evidence>
<dbReference type="Proteomes" id="UP000437017">
    <property type="component" value="Unassembled WGS sequence"/>
</dbReference>
<sequence>MASLDSVLFEWRKPKEENQFLRFYNHGPYNLIAEAAPSCSDHGCSSPKPDVITLLEQEREPWMVMREGTRSWYTDLESKYVTKKLFPEKDICEIYLFQLQRVDKSKTYIHEDTIFRNDLQCKHEFERQEGHQMR</sequence>